<dbReference type="PANTHER" id="PTHR33048:SF47">
    <property type="entry name" value="INTEGRAL MEMBRANE PROTEIN-RELATED"/>
    <property type="match status" value="1"/>
</dbReference>
<dbReference type="PANTHER" id="PTHR33048">
    <property type="entry name" value="PTH11-LIKE INTEGRAL MEMBRANE PROTEIN (AFU_ORTHOLOGUE AFUA_5G11245)"/>
    <property type="match status" value="1"/>
</dbReference>
<comment type="similarity">
    <text evidence="5">Belongs to the SAT4 family.</text>
</comment>
<protein>
    <recommendedName>
        <fullName evidence="7">Rhodopsin domain-containing protein</fullName>
    </recommendedName>
</protein>
<dbReference type="Pfam" id="PF20684">
    <property type="entry name" value="Fung_rhodopsin"/>
    <property type="match status" value="1"/>
</dbReference>
<dbReference type="AlphaFoldDB" id="A0AA40BZD4"/>
<accession>A0AA40BZD4</accession>
<sequence length="372" mass="40142">MEPPPNSTFTGPPPPMPTVPFIPISPRAAFLARVHFGVTVPLLALTLIPFSARLYIRTWPQWRVSWDDLLIALGFVTSISSFALLAPEMHTAPTLLTFTDMTYQIKLAYLSVPLWNLAMTLIKTSVALTLLARFHPLSTTTVWWRPVLLATIAIQLVYMAANTIWTFTKCRPLAAAWDYSAPGATCLTLQTDLIVTSIGSAVNISTDVLLSLAPMVAVLSRLRRPRREKVLVCFLTGVGLLASGASLAKAVMVGKWAPDDLTQDSWANAVSIGTWTVAEMFIAVFGACSPSLKGPVERGLGRCGILLGSKNDGEGVDFVRVRGERIERGSSASIEEGIGEMGRSRPVRFGGGEEDGLGGKGDVVYTVVGYFS</sequence>
<feature type="transmembrane region" description="Helical" evidence="6">
    <location>
        <begin position="272"/>
        <end position="292"/>
    </location>
</feature>
<name>A0AA40BZD4_9PEZI</name>
<feature type="transmembrane region" description="Helical" evidence="6">
    <location>
        <begin position="68"/>
        <end position="87"/>
    </location>
</feature>
<evidence type="ECO:0000256" key="4">
    <source>
        <dbReference type="ARBA" id="ARBA00023136"/>
    </source>
</evidence>
<feature type="transmembrane region" description="Helical" evidence="6">
    <location>
        <begin position="34"/>
        <end position="56"/>
    </location>
</feature>
<reference evidence="8" key="1">
    <citation type="submission" date="2023-06" db="EMBL/GenBank/DDBJ databases">
        <title>Genome-scale phylogeny and comparative genomics of the fungal order Sordariales.</title>
        <authorList>
            <consortium name="Lawrence Berkeley National Laboratory"/>
            <person name="Hensen N."/>
            <person name="Bonometti L."/>
            <person name="Westerberg I."/>
            <person name="Brannstrom I.O."/>
            <person name="Guillou S."/>
            <person name="Cros-Aarteil S."/>
            <person name="Calhoun S."/>
            <person name="Haridas S."/>
            <person name="Kuo A."/>
            <person name="Mondo S."/>
            <person name="Pangilinan J."/>
            <person name="Riley R."/>
            <person name="Labutti K."/>
            <person name="Andreopoulos B."/>
            <person name="Lipzen A."/>
            <person name="Chen C."/>
            <person name="Yanf M."/>
            <person name="Daum C."/>
            <person name="Ng V."/>
            <person name="Clum A."/>
            <person name="Steindorff A."/>
            <person name="Ohm R."/>
            <person name="Martin F."/>
            <person name="Silar P."/>
            <person name="Natvig D."/>
            <person name="Lalanne C."/>
            <person name="Gautier V."/>
            <person name="Ament-Velasquez S.L."/>
            <person name="Kruys A."/>
            <person name="Hutchinson M.I."/>
            <person name="Powell A.J."/>
            <person name="Barry K."/>
            <person name="Miller A.N."/>
            <person name="Grigoriev I.V."/>
            <person name="Debuchy R."/>
            <person name="Gladieux P."/>
            <person name="Thoren M.H."/>
            <person name="Johannesson H."/>
        </authorList>
    </citation>
    <scope>NUCLEOTIDE SEQUENCE</scope>
    <source>
        <strain evidence="8">CBS 606.72</strain>
    </source>
</reference>
<evidence type="ECO:0000259" key="7">
    <source>
        <dbReference type="Pfam" id="PF20684"/>
    </source>
</evidence>
<dbReference type="InterPro" id="IPR052337">
    <property type="entry name" value="SAT4-like"/>
</dbReference>
<dbReference type="Proteomes" id="UP001175000">
    <property type="component" value="Unassembled WGS sequence"/>
</dbReference>
<comment type="subcellular location">
    <subcellularLocation>
        <location evidence="1">Membrane</location>
        <topology evidence="1">Multi-pass membrane protein</topology>
    </subcellularLocation>
</comment>
<keyword evidence="9" id="KW-1185">Reference proteome</keyword>
<feature type="domain" description="Rhodopsin" evidence="7">
    <location>
        <begin position="52"/>
        <end position="297"/>
    </location>
</feature>
<evidence type="ECO:0000256" key="1">
    <source>
        <dbReference type="ARBA" id="ARBA00004141"/>
    </source>
</evidence>
<keyword evidence="3 6" id="KW-1133">Transmembrane helix</keyword>
<evidence type="ECO:0000256" key="5">
    <source>
        <dbReference type="ARBA" id="ARBA00038359"/>
    </source>
</evidence>
<feature type="transmembrane region" description="Helical" evidence="6">
    <location>
        <begin position="107"/>
        <end position="131"/>
    </location>
</feature>
<gene>
    <name evidence="8" type="ORF">B0T14DRAFT_565936</name>
</gene>
<dbReference type="InterPro" id="IPR049326">
    <property type="entry name" value="Rhodopsin_dom_fungi"/>
</dbReference>
<dbReference type="EMBL" id="JAULSU010000004">
    <property type="protein sequence ID" value="KAK0619039.1"/>
    <property type="molecule type" value="Genomic_DNA"/>
</dbReference>
<evidence type="ECO:0000256" key="3">
    <source>
        <dbReference type="ARBA" id="ARBA00022989"/>
    </source>
</evidence>
<feature type="transmembrane region" description="Helical" evidence="6">
    <location>
        <begin position="198"/>
        <end position="219"/>
    </location>
</feature>
<evidence type="ECO:0000256" key="2">
    <source>
        <dbReference type="ARBA" id="ARBA00022692"/>
    </source>
</evidence>
<dbReference type="GO" id="GO:0016020">
    <property type="term" value="C:membrane"/>
    <property type="evidence" value="ECO:0007669"/>
    <property type="project" value="UniProtKB-SubCell"/>
</dbReference>
<keyword evidence="4 6" id="KW-0472">Membrane</keyword>
<evidence type="ECO:0000313" key="8">
    <source>
        <dbReference type="EMBL" id="KAK0619039.1"/>
    </source>
</evidence>
<comment type="caution">
    <text evidence="8">The sequence shown here is derived from an EMBL/GenBank/DDBJ whole genome shotgun (WGS) entry which is preliminary data.</text>
</comment>
<evidence type="ECO:0000256" key="6">
    <source>
        <dbReference type="SAM" id="Phobius"/>
    </source>
</evidence>
<feature type="transmembrane region" description="Helical" evidence="6">
    <location>
        <begin position="143"/>
        <end position="161"/>
    </location>
</feature>
<organism evidence="8 9">
    <name type="scientific">Immersiella caudata</name>
    <dbReference type="NCBI Taxonomy" id="314043"/>
    <lineage>
        <taxon>Eukaryota</taxon>
        <taxon>Fungi</taxon>
        <taxon>Dikarya</taxon>
        <taxon>Ascomycota</taxon>
        <taxon>Pezizomycotina</taxon>
        <taxon>Sordariomycetes</taxon>
        <taxon>Sordariomycetidae</taxon>
        <taxon>Sordariales</taxon>
        <taxon>Lasiosphaeriaceae</taxon>
        <taxon>Immersiella</taxon>
    </lineage>
</organism>
<keyword evidence="2 6" id="KW-0812">Transmembrane</keyword>
<proteinExistence type="inferred from homology"/>
<evidence type="ECO:0000313" key="9">
    <source>
        <dbReference type="Proteomes" id="UP001175000"/>
    </source>
</evidence>
<feature type="transmembrane region" description="Helical" evidence="6">
    <location>
        <begin position="231"/>
        <end position="252"/>
    </location>
</feature>